<dbReference type="HOGENOM" id="CLU_390148_0_0_0"/>
<dbReference type="InterPro" id="IPR017850">
    <property type="entry name" value="Alkaline_phosphatase_core_sf"/>
</dbReference>
<proteinExistence type="predicted"/>
<dbReference type="PANTHER" id="PTHR10151:SF120">
    <property type="entry name" value="BIS(5'-ADENOSYL)-TRIPHOSPHATASE"/>
    <property type="match status" value="1"/>
</dbReference>
<dbReference type="Pfam" id="PF01663">
    <property type="entry name" value="Phosphodiest"/>
    <property type="match status" value="2"/>
</dbReference>
<dbReference type="SUPFAM" id="SSF53649">
    <property type="entry name" value="Alkaline phosphatase-like"/>
    <property type="match status" value="1"/>
</dbReference>
<dbReference type="Gene3D" id="3.40.720.10">
    <property type="entry name" value="Alkaline Phosphatase, subunit A"/>
    <property type="match status" value="2"/>
</dbReference>
<dbReference type="InterPro" id="IPR002591">
    <property type="entry name" value="Phosphodiest/P_Trfase"/>
</dbReference>
<dbReference type="Proteomes" id="UP000030661">
    <property type="component" value="Unassembled WGS sequence"/>
</dbReference>
<reference evidence="1" key="1">
    <citation type="journal article" date="2015" name="PeerJ">
        <title>First genomic representation of candidate bacterial phylum KSB3 points to enhanced environmental sensing as a trigger of wastewater bulking.</title>
        <authorList>
            <person name="Sekiguchi Y."/>
            <person name="Ohashi A."/>
            <person name="Parks D.H."/>
            <person name="Yamauchi T."/>
            <person name="Tyson G.W."/>
            <person name="Hugenholtz P."/>
        </authorList>
    </citation>
    <scope>NUCLEOTIDE SEQUENCE [LARGE SCALE GENOMIC DNA]</scope>
</reference>
<evidence type="ECO:0000313" key="1">
    <source>
        <dbReference type="EMBL" id="GAK54934.1"/>
    </source>
</evidence>
<evidence type="ECO:0000313" key="2">
    <source>
        <dbReference type="Proteomes" id="UP000030661"/>
    </source>
</evidence>
<gene>
    <name evidence="1" type="ORF">U27_01765</name>
</gene>
<sequence length="664" mass="74145">MNRRRFLRTAFAFGVGATLFPYNAFSRAAAARKKVLMLGIDGMDVRLTEQFLRQGRLPNVQKIIARGGMAPLATSMPPQSPVAWSNIAVGGTPAIHGIYDFIHRDPATMSPFLSMSRVTPSARVLHLGEYAIPLTAGKTENLQQGKPFWAYLAERDIPTTLFKMPANFPCRGGDIEMISGMGTPDLRGGYGNFTLFTTTPESFPQDISGGRIIPVAFEGNQVSMLLPGPRNTLKKETPEVAIPISVWRDRINPVVRVVIQDHEFVLKQGEWTGWFRVEFPMIGSLVNVKGICKIYIKSVHPHFSMYVSPINIDPSEPALPIVSSEKYGKLLAEENGFFYTQGLPEDTKALSEGIFTEDEYLELARQVLEERKKLLFFEFERFNRRESGMLFFYVSSIDQNSHMYWRAIDPKHPQYSPELSGHYGDILVGYYTQVDGFLGQILEQYDISDPNLTLMIMSDHGFGSFRRQVNVNTWLYENGYLALSGADALERNDYFSGVNWKRTGAYNLGINSIYLNLKGREKQGVVLENQAAGLKTALREELMALVDPASDERAVADVRIVPDAEHARHPHAPDLIVGWNDGYRTSWNSILGGFSPDIFADNLDKWSGDHCVDPSVVPAIMISNKPIVKPQPALWDIAPTVLQEFGIEGSEEIEGEALYTVGSG</sequence>
<dbReference type="InterPro" id="IPR006311">
    <property type="entry name" value="TAT_signal"/>
</dbReference>
<dbReference type="AlphaFoldDB" id="A0A0S6WAJ6"/>
<keyword evidence="2" id="KW-1185">Reference proteome</keyword>
<name>A0A0S6WAJ6_VECG1</name>
<dbReference type="EMBL" id="DF820463">
    <property type="protein sequence ID" value="GAK54934.1"/>
    <property type="molecule type" value="Genomic_DNA"/>
</dbReference>
<organism evidence="1">
    <name type="scientific">Vecturithrix granuli</name>
    <dbReference type="NCBI Taxonomy" id="1499967"/>
    <lineage>
        <taxon>Bacteria</taxon>
        <taxon>Candidatus Moduliflexota</taxon>
        <taxon>Candidatus Vecturitrichia</taxon>
        <taxon>Candidatus Vecturitrichales</taxon>
        <taxon>Candidatus Vecturitrichaceae</taxon>
        <taxon>Candidatus Vecturithrix</taxon>
    </lineage>
</organism>
<dbReference type="STRING" id="1499967.U27_01765"/>
<dbReference type="eggNOG" id="COG3379">
    <property type="taxonomic scope" value="Bacteria"/>
</dbReference>
<protein>
    <submittedName>
        <fullName evidence="1">Type I phosphodiesterase/nucleotide pyrophosphatase</fullName>
    </submittedName>
</protein>
<dbReference type="PANTHER" id="PTHR10151">
    <property type="entry name" value="ECTONUCLEOTIDE PYROPHOSPHATASE/PHOSPHODIESTERASE"/>
    <property type="match status" value="1"/>
</dbReference>
<accession>A0A0S6WAJ6</accession>
<dbReference type="PROSITE" id="PS51318">
    <property type="entry name" value="TAT"/>
    <property type="match status" value="1"/>
</dbReference>
<dbReference type="GO" id="GO:0016787">
    <property type="term" value="F:hydrolase activity"/>
    <property type="evidence" value="ECO:0007669"/>
    <property type="project" value="UniProtKB-ARBA"/>
</dbReference>